<gene>
    <name evidence="1" type="ORF">CBG52_04915</name>
</gene>
<evidence type="ECO:0008006" key="3">
    <source>
        <dbReference type="Google" id="ProtNLM"/>
    </source>
</evidence>
<sequence>MIKRINILNDIEKRKELSEKLIYDLYIDLRKKIFEWSALTNQTPQARMGYVGQHLVSIVTGFGGSKSGARGYDIIFRRYLYGEIKTCYRVDQLGKCKDCGLEVSAIEKICPQCNSENIEKKDDSKWLLTIKNENDFKNMINPSLYFFVLFEFEDINSLYNENIIASIWTVNPKNIGFYLCILDYYQNILSNSPSRAPFNLWPYMLKFHLMQPKLIYRSIISESEVTTTIFEDYLGGNVETLYPFVRFHKATILTKAILKDVIQKLCHKYNLYVEVNIDSYNKKELCEIIDEITLNYIVPNNTLCDILSESLYLENIDLEEAPDNYKFLLKKRGLY</sequence>
<dbReference type="Proteomes" id="UP000221504">
    <property type="component" value="Unassembled WGS sequence"/>
</dbReference>
<dbReference type="GO" id="GO:0009036">
    <property type="term" value="F:type II site-specific deoxyribonuclease activity"/>
    <property type="evidence" value="ECO:0007669"/>
    <property type="project" value="InterPro"/>
</dbReference>
<organism evidence="1 2">
    <name type="scientific">Fusobacterium nucleatum subsp. polymorphum</name>
    <name type="common">Fusobacterium polymorphum</name>
    <dbReference type="NCBI Taxonomy" id="76857"/>
    <lineage>
        <taxon>Bacteria</taxon>
        <taxon>Fusobacteriati</taxon>
        <taxon>Fusobacteriota</taxon>
        <taxon>Fusobacteriia</taxon>
        <taxon>Fusobacteriales</taxon>
        <taxon>Fusobacteriaceae</taxon>
        <taxon>Fusobacterium</taxon>
    </lineage>
</organism>
<evidence type="ECO:0000313" key="1">
    <source>
        <dbReference type="EMBL" id="PHI10479.1"/>
    </source>
</evidence>
<dbReference type="GO" id="GO:0003677">
    <property type="term" value="F:DNA binding"/>
    <property type="evidence" value="ECO:0007669"/>
    <property type="project" value="InterPro"/>
</dbReference>
<dbReference type="InterPro" id="IPR019067">
    <property type="entry name" value="Restrct_endonuc_II_MamI"/>
</dbReference>
<dbReference type="EMBL" id="NIRM01000001">
    <property type="protein sequence ID" value="PHI10479.1"/>
    <property type="molecule type" value="Genomic_DNA"/>
</dbReference>
<dbReference type="GO" id="GO:0009307">
    <property type="term" value="P:DNA restriction-modification system"/>
    <property type="evidence" value="ECO:0007669"/>
    <property type="project" value="InterPro"/>
</dbReference>
<reference evidence="1 2" key="1">
    <citation type="submission" date="2017-06" db="EMBL/GenBank/DDBJ databases">
        <title>Draft genome sequence of Fusobacterium nucleatum subsp. polymorphum KCOM 1267 (=ChDC F290).</title>
        <authorList>
            <person name="Kook J.-K."/>
            <person name="Park S.-N."/>
            <person name="Lim Y.K."/>
            <person name="Roh H."/>
        </authorList>
    </citation>
    <scope>NUCLEOTIDE SEQUENCE [LARGE SCALE GENOMIC DNA]</scope>
    <source>
        <strain evidence="2">KCOM 1267(ChDC F290)</strain>
    </source>
</reference>
<dbReference type="RefSeq" id="WP_099011035.1">
    <property type="nucleotide sequence ID" value="NZ_CP077154.1"/>
</dbReference>
<proteinExistence type="predicted"/>
<comment type="caution">
    <text evidence="1">The sequence shown here is derived from an EMBL/GenBank/DDBJ whole genome shotgun (WGS) entry which is preliminary data.</text>
</comment>
<protein>
    <recommendedName>
        <fullName evidence="3">MamI family restriction endonuclease</fullName>
    </recommendedName>
</protein>
<dbReference type="Pfam" id="PF09567">
    <property type="entry name" value="RE_MamI"/>
    <property type="match status" value="1"/>
</dbReference>
<evidence type="ECO:0000313" key="2">
    <source>
        <dbReference type="Proteomes" id="UP000221504"/>
    </source>
</evidence>
<accession>A0A2C6B7Y5</accession>
<dbReference type="AlphaFoldDB" id="A0A2C6B7Y5"/>
<name>A0A2C6B7Y5_FUSNP</name>